<feature type="region of interest" description="Disordered" evidence="2">
    <location>
        <begin position="276"/>
        <end position="304"/>
    </location>
</feature>
<feature type="compositionally biased region" description="Basic and acidic residues" evidence="2">
    <location>
        <begin position="175"/>
        <end position="186"/>
    </location>
</feature>
<evidence type="ECO:0000256" key="1">
    <source>
        <dbReference type="SAM" id="Coils"/>
    </source>
</evidence>
<name>A0A4U0TW35_9PEZI</name>
<sequence>MIDPNRAPAHAEESTPTSTEPSDPYSAPSQSKYFGFISEALTAHPGGLRTQEIIAWLEGNRPDAFLDRNKDKLKTSIQTTLSAQANRKEPRIWRYRQPGSRGAGYIWTLCSTVTEVEQAPVTLAAHATSPMGDSVIVRSIRDETQAPLLSKAPEGSSRETRDSSAASALLHLHMRNGEDPVTDTRNEASFSSGPGHDMADDQGEEAQTVNPSSSSAISRPRPAEIGDDGNVPLQIVKSGVPPDAVAVADKDLTPPLNLVTSTNRASEVIDAIPTPQKVNTEGTGTFVSDVPRRPSETPDTLGDHDERYLGSLVSKIHRLRRQRETTQREIQAKREISNQVEVYERRASDLLRSAEDLDRQAQYARERANLAREDAGKVRSEQEQNEADIALADSKLAQLEREEIEAREGLGID</sequence>
<evidence type="ECO:0000313" key="4">
    <source>
        <dbReference type="Proteomes" id="UP000310066"/>
    </source>
</evidence>
<feature type="compositionally biased region" description="Low complexity" evidence="2">
    <location>
        <begin position="211"/>
        <end position="220"/>
    </location>
</feature>
<reference evidence="3 4" key="1">
    <citation type="submission" date="2017-03" db="EMBL/GenBank/DDBJ databases">
        <title>Genomes of endolithic fungi from Antarctica.</title>
        <authorList>
            <person name="Coleine C."/>
            <person name="Masonjones S."/>
            <person name="Stajich J.E."/>
        </authorList>
    </citation>
    <scope>NUCLEOTIDE SEQUENCE [LARGE SCALE GENOMIC DNA]</scope>
    <source>
        <strain evidence="3 4">CCFEE 5311</strain>
    </source>
</reference>
<gene>
    <name evidence="3" type="ORF">B0A54_17637</name>
</gene>
<feature type="region of interest" description="Disordered" evidence="2">
    <location>
        <begin position="1"/>
        <end position="29"/>
    </location>
</feature>
<feature type="compositionally biased region" description="Polar residues" evidence="2">
    <location>
        <begin position="276"/>
        <end position="286"/>
    </location>
</feature>
<comment type="caution">
    <text evidence="3">The sequence shown here is derived from an EMBL/GenBank/DDBJ whole genome shotgun (WGS) entry which is preliminary data.</text>
</comment>
<protein>
    <submittedName>
        <fullName evidence="3">Uncharacterized protein</fullName>
    </submittedName>
</protein>
<dbReference type="AlphaFoldDB" id="A0A4U0TW35"/>
<keyword evidence="1" id="KW-0175">Coiled coil</keyword>
<proteinExistence type="predicted"/>
<feature type="compositionally biased region" description="Polar residues" evidence="2">
    <location>
        <begin position="14"/>
        <end position="29"/>
    </location>
</feature>
<dbReference type="Proteomes" id="UP000310066">
    <property type="component" value="Unassembled WGS sequence"/>
</dbReference>
<dbReference type="OrthoDB" id="3946144at2759"/>
<evidence type="ECO:0000313" key="3">
    <source>
        <dbReference type="EMBL" id="TKA26226.1"/>
    </source>
</evidence>
<feature type="coiled-coil region" evidence="1">
    <location>
        <begin position="309"/>
        <end position="402"/>
    </location>
</feature>
<accession>A0A4U0TW35</accession>
<feature type="compositionally biased region" description="Basic and acidic residues" evidence="2">
    <location>
        <begin position="290"/>
        <end position="304"/>
    </location>
</feature>
<dbReference type="EMBL" id="NAJP01000142">
    <property type="protein sequence ID" value="TKA26226.1"/>
    <property type="molecule type" value="Genomic_DNA"/>
</dbReference>
<evidence type="ECO:0000256" key="2">
    <source>
        <dbReference type="SAM" id="MobiDB-lite"/>
    </source>
</evidence>
<organism evidence="3 4">
    <name type="scientific">Friedmanniomyces endolithicus</name>
    <dbReference type="NCBI Taxonomy" id="329885"/>
    <lineage>
        <taxon>Eukaryota</taxon>
        <taxon>Fungi</taxon>
        <taxon>Dikarya</taxon>
        <taxon>Ascomycota</taxon>
        <taxon>Pezizomycotina</taxon>
        <taxon>Dothideomycetes</taxon>
        <taxon>Dothideomycetidae</taxon>
        <taxon>Mycosphaerellales</taxon>
        <taxon>Teratosphaeriaceae</taxon>
        <taxon>Friedmanniomyces</taxon>
    </lineage>
</organism>
<feature type="region of interest" description="Disordered" evidence="2">
    <location>
        <begin position="174"/>
        <end position="230"/>
    </location>
</feature>